<keyword evidence="1 3" id="KW-0853">WD repeat</keyword>
<dbReference type="AlphaFoldDB" id="A0A2U1KET7"/>
<reference evidence="4 5" key="1">
    <citation type="journal article" date="2018" name="Mol. Plant">
        <title>The genome of Artemisia annua provides insight into the evolution of Asteraceae family and artemisinin biosynthesis.</title>
        <authorList>
            <person name="Shen Q."/>
            <person name="Zhang L."/>
            <person name="Liao Z."/>
            <person name="Wang S."/>
            <person name="Yan T."/>
            <person name="Shi P."/>
            <person name="Liu M."/>
            <person name="Fu X."/>
            <person name="Pan Q."/>
            <person name="Wang Y."/>
            <person name="Lv Z."/>
            <person name="Lu X."/>
            <person name="Zhang F."/>
            <person name="Jiang W."/>
            <person name="Ma Y."/>
            <person name="Chen M."/>
            <person name="Hao X."/>
            <person name="Li L."/>
            <person name="Tang Y."/>
            <person name="Lv G."/>
            <person name="Zhou Y."/>
            <person name="Sun X."/>
            <person name="Brodelius P.E."/>
            <person name="Rose J.K.C."/>
            <person name="Tang K."/>
        </authorList>
    </citation>
    <scope>NUCLEOTIDE SEQUENCE [LARGE SCALE GENOMIC DNA]</scope>
    <source>
        <strain evidence="5">cv. Huhao1</strain>
        <tissue evidence="4">Leaf</tissue>
    </source>
</reference>
<dbReference type="Gene3D" id="2.130.10.10">
    <property type="entry name" value="YVTN repeat-like/Quinoprotein amine dehydrogenase"/>
    <property type="match status" value="1"/>
</dbReference>
<protein>
    <submittedName>
        <fullName evidence="4">Transducin/WD40 repeat-like superfamily protein</fullName>
    </submittedName>
</protein>
<dbReference type="STRING" id="35608.A0A2U1KET7"/>
<name>A0A2U1KET7_ARTAN</name>
<dbReference type="PROSITE" id="PS00678">
    <property type="entry name" value="WD_REPEATS_1"/>
    <property type="match status" value="1"/>
</dbReference>
<keyword evidence="5" id="KW-1185">Reference proteome</keyword>
<dbReference type="OrthoDB" id="4869960at2759"/>
<dbReference type="Pfam" id="PF00400">
    <property type="entry name" value="WD40"/>
    <property type="match status" value="1"/>
</dbReference>
<evidence type="ECO:0000256" key="3">
    <source>
        <dbReference type="PROSITE-ProRule" id="PRU00221"/>
    </source>
</evidence>
<evidence type="ECO:0000256" key="1">
    <source>
        <dbReference type="ARBA" id="ARBA00022574"/>
    </source>
</evidence>
<dbReference type="InterPro" id="IPR019775">
    <property type="entry name" value="WD40_repeat_CS"/>
</dbReference>
<dbReference type="InterPro" id="IPR036322">
    <property type="entry name" value="WD40_repeat_dom_sf"/>
</dbReference>
<dbReference type="PANTHER" id="PTHR15574:SF65">
    <property type="entry name" value="TRANSDUCIN_WD40 REPEAT-LIKE SUPERFAMILY PROTEIN"/>
    <property type="match status" value="1"/>
</dbReference>
<dbReference type="PROSITE" id="PS50082">
    <property type="entry name" value="WD_REPEATS_2"/>
    <property type="match status" value="1"/>
</dbReference>
<dbReference type="EMBL" id="PKPP01020314">
    <property type="protein sequence ID" value="PWA35280.1"/>
    <property type="molecule type" value="Genomic_DNA"/>
</dbReference>
<dbReference type="GO" id="GO:0005737">
    <property type="term" value="C:cytoplasm"/>
    <property type="evidence" value="ECO:0007669"/>
    <property type="project" value="TreeGrafter"/>
</dbReference>
<sequence length="133" mass="14863">MKNSYSQQHEILHFFNRQIGSNSPINFSRKISASEGLVKRIGLGGKLNGHEGCVNTIEFNKCGDRLISGSDDRMVMLWNVDTRSVVLSYASGHVDNIFQAKFMPFTDDRTIVTAAADGQRLAEKAWYTIHGLI</sequence>
<feature type="repeat" description="WD" evidence="3">
    <location>
        <begin position="47"/>
        <end position="88"/>
    </location>
</feature>
<dbReference type="InterPro" id="IPR015943">
    <property type="entry name" value="WD40/YVTN_repeat-like_dom_sf"/>
</dbReference>
<organism evidence="4 5">
    <name type="scientific">Artemisia annua</name>
    <name type="common">Sweet wormwood</name>
    <dbReference type="NCBI Taxonomy" id="35608"/>
    <lineage>
        <taxon>Eukaryota</taxon>
        <taxon>Viridiplantae</taxon>
        <taxon>Streptophyta</taxon>
        <taxon>Embryophyta</taxon>
        <taxon>Tracheophyta</taxon>
        <taxon>Spermatophyta</taxon>
        <taxon>Magnoliopsida</taxon>
        <taxon>eudicotyledons</taxon>
        <taxon>Gunneridae</taxon>
        <taxon>Pentapetalae</taxon>
        <taxon>asterids</taxon>
        <taxon>campanulids</taxon>
        <taxon>Asterales</taxon>
        <taxon>Asteraceae</taxon>
        <taxon>Asteroideae</taxon>
        <taxon>Anthemideae</taxon>
        <taxon>Artemisiinae</taxon>
        <taxon>Artemisia</taxon>
    </lineage>
</organism>
<comment type="caution">
    <text evidence="4">The sequence shown here is derived from an EMBL/GenBank/DDBJ whole genome shotgun (WGS) entry which is preliminary data.</text>
</comment>
<keyword evidence="2" id="KW-0677">Repeat</keyword>
<evidence type="ECO:0000256" key="2">
    <source>
        <dbReference type="ARBA" id="ARBA00022737"/>
    </source>
</evidence>
<proteinExistence type="predicted"/>
<dbReference type="SMART" id="SM00320">
    <property type="entry name" value="WD40"/>
    <property type="match status" value="2"/>
</dbReference>
<dbReference type="SUPFAM" id="SSF50978">
    <property type="entry name" value="WD40 repeat-like"/>
    <property type="match status" value="1"/>
</dbReference>
<evidence type="ECO:0000313" key="5">
    <source>
        <dbReference type="Proteomes" id="UP000245207"/>
    </source>
</evidence>
<dbReference type="InterPro" id="IPR001680">
    <property type="entry name" value="WD40_rpt"/>
</dbReference>
<dbReference type="PANTHER" id="PTHR15574">
    <property type="entry name" value="WD REPEAT DOMAIN-CONTAINING FAMILY"/>
    <property type="match status" value="1"/>
</dbReference>
<dbReference type="GO" id="GO:0080008">
    <property type="term" value="C:Cul4-RING E3 ubiquitin ligase complex"/>
    <property type="evidence" value="ECO:0007669"/>
    <property type="project" value="TreeGrafter"/>
</dbReference>
<accession>A0A2U1KET7</accession>
<evidence type="ECO:0000313" key="4">
    <source>
        <dbReference type="EMBL" id="PWA35280.1"/>
    </source>
</evidence>
<dbReference type="PROSITE" id="PS50294">
    <property type="entry name" value="WD_REPEATS_REGION"/>
    <property type="match status" value="1"/>
</dbReference>
<dbReference type="Proteomes" id="UP000245207">
    <property type="component" value="Unassembled WGS sequence"/>
</dbReference>
<gene>
    <name evidence="4" type="ORF">CTI12_AA611030</name>
</gene>
<dbReference type="InterPro" id="IPR045151">
    <property type="entry name" value="DCAF8"/>
</dbReference>